<evidence type="ECO:0000313" key="2">
    <source>
        <dbReference type="Proteomes" id="UP001615550"/>
    </source>
</evidence>
<protein>
    <recommendedName>
        <fullName evidence="3">Coiled coil protein</fullName>
    </recommendedName>
</protein>
<keyword evidence="2" id="KW-1185">Reference proteome</keyword>
<name>A0ABW8DBY4_9GAMM</name>
<sequence>MFKILAAINVEELKMGKNRSSSFFSTSSVKEAALRLIQFFKTEPQMSEINVFNQRLEAFQEQLTQAKTSEALFSIAHQMIELQNQIRIYRESKRVELDIPLNVAVENQLLQLCESEENSNVKILFAYTDIATQNLNDARQPLAINEMYFSLSEEKRIEAKKFIDSLIALQGAAQQMTTIYNELEKSLKNAQSMDEVNEIDERVDGLHHSLAGELPKLIDIPKDPQTVGAVMAVVNDNQRLLDILTAFKPQEVLFSNIMNARAKVISNSASSSPPGFSS</sequence>
<comment type="caution">
    <text evidence="1">The sequence shown here is derived from an EMBL/GenBank/DDBJ whole genome shotgun (WGS) entry which is preliminary data.</text>
</comment>
<proteinExistence type="predicted"/>
<accession>A0ABW8DBY4</accession>
<organism evidence="1 2">
    <name type="scientific">Legionella lytica</name>
    <dbReference type="NCBI Taxonomy" id="96232"/>
    <lineage>
        <taxon>Bacteria</taxon>
        <taxon>Pseudomonadati</taxon>
        <taxon>Pseudomonadota</taxon>
        <taxon>Gammaproteobacteria</taxon>
        <taxon>Legionellales</taxon>
        <taxon>Legionellaceae</taxon>
        <taxon>Legionella</taxon>
    </lineage>
</organism>
<evidence type="ECO:0008006" key="3">
    <source>
        <dbReference type="Google" id="ProtNLM"/>
    </source>
</evidence>
<dbReference type="Proteomes" id="UP001615550">
    <property type="component" value="Unassembled WGS sequence"/>
</dbReference>
<reference evidence="1 2" key="1">
    <citation type="submission" date="2024-08" db="EMBL/GenBank/DDBJ databases">
        <title>Draft Genome Sequence of Legionella lytica strain DSB2004, Isolated From a Fire Sprinkler System.</title>
        <authorList>
            <person name="Everhart A.D."/>
            <person name="Kidane D.T."/>
            <person name="Farone A.L."/>
            <person name="Farone M.B."/>
        </authorList>
    </citation>
    <scope>NUCLEOTIDE SEQUENCE [LARGE SCALE GENOMIC DNA]</scope>
    <source>
        <strain evidence="1 2">DSB2004</strain>
    </source>
</reference>
<dbReference type="EMBL" id="JBGORX010000003">
    <property type="protein sequence ID" value="MFJ1269069.1"/>
    <property type="molecule type" value="Genomic_DNA"/>
</dbReference>
<dbReference type="RefSeq" id="WP_400187885.1">
    <property type="nucleotide sequence ID" value="NZ_JBGORX010000003.1"/>
</dbReference>
<evidence type="ECO:0000313" key="1">
    <source>
        <dbReference type="EMBL" id="MFJ1269069.1"/>
    </source>
</evidence>
<gene>
    <name evidence="1" type="ORF">ACD661_10910</name>
</gene>